<dbReference type="SMART" id="SM00448">
    <property type="entry name" value="REC"/>
    <property type="match status" value="1"/>
</dbReference>
<reference evidence="3 4" key="1">
    <citation type="submission" date="2020-07" db="EMBL/GenBank/DDBJ databases">
        <authorList>
            <person name="Sun Q."/>
        </authorList>
    </citation>
    <scope>NUCLEOTIDE SEQUENCE [LARGE SCALE GENOMIC DNA]</scope>
    <source>
        <strain evidence="3 4">MAH-1</strain>
    </source>
</reference>
<organism evidence="3 4">
    <name type="scientific">Flavobacterium agri</name>
    <dbReference type="NCBI Taxonomy" id="2743471"/>
    <lineage>
        <taxon>Bacteria</taxon>
        <taxon>Pseudomonadati</taxon>
        <taxon>Bacteroidota</taxon>
        <taxon>Flavobacteriia</taxon>
        <taxon>Flavobacteriales</taxon>
        <taxon>Flavobacteriaceae</taxon>
        <taxon>Flavobacterium</taxon>
    </lineage>
</organism>
<dbReference type="EMBL" id="JACBJI010000004">
    <property type="protein sequence ID" value="NYA71375.1"/>
    <property type="molecule type" value="Genomic_DNA"/>
</dbReference>
<dbReference type="PROSITE" id="PS50110">
    <property type="entry name" value="RESPONSE_REGULATORY"/>
    <property type="match status" value="1"/>
</dbReference>
<dbReference type="GO" id="GO:0000160">
    <property type="term" value="P:phosphorelay signal transduction system"/>
    <property type="evidence" value="ECO:0007669"/>
    <property type="project" value="InterPro"/>
</dbReference>
<name>A0A7Y8Y4Y9_9FLAO</name>
<feature type="modified residue" description="4-aspartylphosphate" evidence="1">
    <location>
        <position position="61"/>
    </location>
</feature>
<dbReference type="PANTHER" id="PTHR45566:SF2">
    <property type="entry name" value="NARL SUBFAMILY"/>
    <property type="match status" value="1"/>
</dbReference>
<comment type="caution">
    <text evidence="3">The sequence shown here is derived from an EMBL/GenBank/DDBJ whole genome shotgun (WGS) entry which is preliminary data.</text>
</comment>
<dbReference type="InterPro" id="IPR011006">
    <property type="entry name" value="CheY-like_superfamily"/>
</dbReference>
<dbReference type="CDD" id="cd17535">
    <property type="entry name" value="REC_NarL-like"/>
    <property type="match status" value="1"/>
</dbReference>
<dbReference type="SUPFAM" id="SSF52172">
    <property type="entry name" value="CheY-like"/>
    <property type="match status" value="1"/>
</dbReference>
<accession>A0A7Y8Y4Y9</accession>
<evidence type="ECO:0000313" key="4">
    <source>
        <dbReference type="Proteomes" id="UP000535020"/>
    </source>
</evidence>
<sequence>MNSIVRILIVEDHLAMIEGYKSILQLLMPEYNFHYSIATSYSQIESLIEKSRFEFDVVFLDISLKKSDEKIENSGIQAGQLIRNKYSDIKILILTSHDEKLLIYQLLQEIKPNGFLVKSDFGPMELVLALKQLLKSRNYYSERVELCVKELNNAIHYLDSINRKIIYLIDRGIKSKNLPKYLNLSMSAIDKRKALIKETLGVIKGTDEDLIRAAKLKGLI</sequence>
<keyword evidence="1" id="KW-0597">Phosphoprotein</keyword>
<dbReference type="RefSeq" id="WP_176006186.1">
    <property type="nucleotide sequence ID" value="NZ_JABWMI010000011.1"/>
</dbReference>
<keyword evidence="4" id="KW-1185">Reference proteome</keyword>
<evidence type="ECO:0000256" key="1">
    <source>
        <dbReference type="PROSITE-ProRule" id="PRU00169"/>
    </source>
</evidence>
<gene>
    <name evidence="3" type="ORF">HZF10_10615</name>
</gene>
<dbReference type="InterPro" id="IPR058245">
    <property type="entry name" value="NreC/VraR/RcsB-like_REC"/>
</dbReference>
<protein>
    <submittedName>
        <fullName evidence="3">Response regulator transcription factor</fullName>
    </submittedName>
</protein>
<evidence type="ECO:0000259" key="2">
    <source>
        <dbReference type="PROSITE" id="PS50110"/>
    </source>
</evidence>
<evidence type="ECO:0000313" key="3">
    <source>
        <dbReference type="EMBL" id="NYA71375.1"/>
    </source>
</evidence>
<dbReference type="InterPro" id="IPR001789">
    <property type="entry name" value="Sig_transdc_resp-reg_receiver"/>
</dbReference>
<dbReference type="Pfam" id="PF00072">
    <property type="entry name" value="Response_reg"/>
    <property type="match status" value="1"/>
</dbReference>
<feature type="domain" description="Response regulatory" evidence="2">
    <location>
        <begin position="6"/>
        <end position="133"/>
    </location>
</feature>
<dbReference type="AlphaFoldDB" id="A0A7Y8Y4Y9"/>
<dbReference type="Proteomes" id="UP000535020">
    <property type="component" value="Unassembled WGS sequence"/>
</dbReference>
<dbReference type="InterPro" id="IPR051015">
    <property type="entry name" value="EvgA-like"/>
</dbReference>
<dbReference type="Gene3D" id="3.40.50.2300">
    <property type="match status" value="1"/>
</dbReference>
<proteinExistence type="predicted"/>
<dbReference type="PANTHER" id="PTHR45566">
    <property type="entry name" value="HTH-TYPE TRANSCRIPTIONAL REGULATOR YHJB-RELATED"/>
    <property type="match status" value="1"/>
</dbReference>